<reference evidence="3" key="1">
    <citation type="submission" date="2016-06" db="UniProtKB">
        <authorList>
            <consortium name="WormBaseParasite"/>
        </authorList>
    </citation>
    <scope>IDENTIFICATION</scope>
</reference>
<name>A0A183IXD5_9BILA</name>
<proteinExistence type="predicted"/>
<keyword evidence="2" id="KW-1185">Reference proteome</keyword>
<gene>
    <name evidence="1" type="ORF">SBAD_LOCUS8283</name>
</gene>
<sequence length="90" mass="10270">MPREESRSCGSPERQLVNVKDFKLGSSGPNVESVVEKHVRMIRGSNYSLYQRWRPERKNRETEKLGLALMCVQGAAITRTSRKMGAVRFS</sequence>
<organism evidence="3">
    <name type="scientific">Soboliphyme baturini</name>
    <dbReference type="NCBI Taxonomy" id="241478"/>
    <lineage>
        <taxon>Eukaryota</taxon>
        <taxon>Metazoa</taxon>
        <taxon>Ecdysozoa</taxon>
        <taxon>Nematoda</taxon>
        <taxon>Enoplea</taxon>
        <taxon>Dorylaimia</taxon>
        <taxon>Dioctophymatida</taxon>
        <taxon>Dioctophymatoidea</taxon>
        <taxon>Soboliphymatidae</taxon>
        <taxon>Soboliphyme</taxon>
    </lineage>
</organism>
<dbReference type="WBParaSite" id="SBAD_0000859201-mRNA-1">
    <property type="protein sequence ID" value="SBAD_0000859201-mRNA-1"/>
    <property type="gene ID" value="SBAD_0000859201"/>
</dbReference>
<accession>A0A183IXD5</accession>
<evidence type="ECO:0000313" key="2">
    <source>
        <dbReference type="Proteomes" id="UP000270296"/>
    </source>
</evidence>
<reference evidence="1 2" key="2">
    <citation type="submission" date="2018-11" db="EMBL/GenBank/DDBJ databases">
        <authorList>
            <consortium name="Pathogen Informatics"/>
        </authorList>
    </citation>
    <scope>NUCLEOTIDE SEQUENCE [LARGE SCALE GENOMIC DNA]</scope>
</reference>
<dbReference type="AlphaFoldDB" id="A0A183IXD5"/>
<evidence type="ECO:0000313" key="1">
    <source>
        <dbReference type="EMBL" id="VDP16273.1"/>
    </source>
</evidence>
<protein>
    <submittedName>
        <fullName evidence="1 3">Uncharacterized protein</fullName>
    </submittedName>
</protein>
<evidence type="ECO:0000313" key="3">
    <source>
        <dbReference type="WBParaSite" id="SBAD_0000859201-mRNA-1"/>
    </source>
</evidence>
<dbReference type="EMBL" id="UZAM01011443">
    <property type="protein sequence ID" value="VDP16273.1"/>
    <property type="molecule type" value="Genomic_DNA"/>
</dbReference>
<dbReference type="Proteomes" id="UP000270296">
    <property type="component" value="Unassembled WGS sequence"/>
</dbReference>